<feature type="non-terminal residue" evidence="2">
    <location>
        <position position="42"/>
    </location>
</feature>
<proteinExistence type="predicted"/>
<comment type="caution">
    <text evidence="2">The sequence shown here is derived from an EMBL/GenBank/DDBJ whole genome shotgun (WGS) entry which is preliminary data.</text>
</comment>
<feature type="region of interest" description="Disordered" evidence="1">
    <location>
        <begin position="1"/>
        <end position="42"/>
    </location>
</feature>
<accession>A0ABN7XPA8</accession>
<organism evidence="2 3">
    <name type="scientific">Gigaspora margarita</name>
    <dbReference type="NCBI Taxonomy" id="4874"/>
    <lineage>
        <taxon>Eukaryota</taxon>
        <taxon>Fungi</taxon>
        <taxon>Fungi incertae sedis</taxon>
        <taxon>Mucoromycota</taxon>
        <taxon>Glomeromycotina</taxon>
        <taxon>Glomeromycetes</taxon>
        <taxon>Diversisporales</taxon>
        <taxon>Gigasporaceae</taxon>
        <taxon>Gigaspora</taxon>
    </lineage>
</organism>
<evidence type="ECO:0000313" key="2">
    <source>
        <dbReference type="EMBL" id="CAG8856198.1"/>
    </source>
</evidence>
<name>A0ABN7XPA8_GIGMA</name>
<feature type="compositionally biased region" description="Polar residues" evidence="1">
    <location>
        <begin position="1"/>
        <end position="28"/>
    </location>
</feature>
<evidence type="ECO:0000256" key="1">
    <source>
        <dbReference type="SAM" id="MobiDB-lite"/>
    </source>
</evidence>
<evidence type="ECO:0000313" key="3">
    <source>
        <dbReference type="Proteomes" id="UP000789901"/>
    </source>
</evidence>
<dbReference type="EMBL" id="CAJVQB010157198">
    <property type="protein sequence ID" value="CAG8856198.1"/>
    <property type="molecule type" value="Genomic_DNA"/>
</dbReference>
<gene>
    <name evidence="2" type="ORF">GMARGA_LOCUS45019</name>
</gene>
<sequence length="42" mass="4635">SEKVQNISNQPNAPSQELLNLDNHNQESILDESRSKNATSSP</sequence>
<feature type="non-terminal residue" evidence="2">
    <location>
        <position position="1"/>
    </location>
</feature>
<protein>
    <submittedName>
        <fullName evidence="2">36551_t:CDS:1</fullName>
    </submittedName>
</protein>
<keyword evidence="3" id="KW-1185">Reference proteome</keyword>
<reference evidence="2 3" key="1">
    <citation type="submission" date="2021-06" db="EMBL/GenBank/DDBJ databases">
        <authorList>
            <person name="Kallberg Y."/>
            <person name="Tangrot J."/>
            <person name="Rosling A."/>
        </authorList>
    </citation>
    <scope>NUCLEOTIDE SEQUENCE [LARGE SCALE GENOMIC DNA]</scope>
    <source>
        <strain evidence="2 3">120-4 pot B 10/14</strain>
    </source>
</reference>
<dbReference type="Proteomes" id="UP000789901">
    <property type="component" value="Unassembled WGS sequence"/>
</dbReference>